<reference evidence="3" key="1">
    <citation type="journal article" date="2019" name="Sci. Rep.">
        <title>Draft genome of Tanacetum cinerariifolium, the natural source of mosquito coil.</title>
        <authorList>
            <person name="Yamashiro T."/>
            <person name="Shiraishi A."/>
            <person name="Satake H."/>
            <person name="Nakayama K."/>
        </authorList>
    </citation>
    <scope>NUCLEOTIDE SEQUENCE</scope>
</reference>
<accession>A0A699HYZ5</accession>
<proteinExistence type="predicted"/>
<evidence type="ECO:0000256" key="2">
    <source>
        <dbReference type="SAM" id="MobiDB-lite"/>
    </source>
</evidence>
<evidence type="ECO:0000313" key="3">
    <source>
        <dbReference type="EMBL" id="GEY68901.1"/>
    </source>
</evidence>
<sequence>MATCKHPGYFAFTTPRKAFSAFCEKFHIPQEVHLVLPNRDNTIHERPVGKIRLYTRFFDFGNFRLPLSTFLVDILRDPALKATDFNAQYYTTLIAHPSPFWKFLEEFLCLVGLSRHYTLDEDTYPSFVDKDGEDMDIFAFIHTLDPTKVKVVERERDRTIPLLSVAPDRGESEMESSVDKLFDEGGSGTQEDHETLSGASRGGKSRSAVQQFFIGAVHNTKVRGDPISIFHFVTSSVSVTPEREGEVITAATTVTSTADPAIVIKEKIVKPSLFFTDSALAGGTDPVMGSLTDLSASDFLVGGIRTVISLDTDLQKCMCLNGADEEIKNLKAQLLLREAEVAKSIHLRAEASHFEVTKKSLQDEVNALNGRNTILEKERDALDVKVTDLEATVVSKERELTDSNAQLTGVKSQNDDLADQVHTFRVKFVQ</sequence>
<feature type="compositionally biased region" description="Basic and acidic residues" evidence="2">
    <location>
        <begin position="168"/>
        <end position="183"/>
    </location>
</feature>
<evidence type="ECO:0000256" key="1">
    <source>
        <dbReference type="SAM" id="Coils"/>
    </source>
</evidence>
<dbReference type="EMBL" id="BKCJ010200428">
    <property type="protein sequence ID" value="GEY68901.1"/>
    <property type="molecule type" value="Genomic_DNA"/>
</dbReference>
<feature type="coiled-coil region" evidence="1">
    <location>
        <begin position="320"/>
        <end position="392"/>
    </location>
</feature>
<keyword evidence="1" id="KW-0175">Coiled coil</keyword>
<name>A0A699HYZ5_TANCI</name>
<feature type="region of interest" description="Disordered" evidence="2">
    <location>
        <begin position="168"/>
        <end position="203"/>
    </location>
</feature>
<dbReference type="AlphaFoldDB" id="A0A699HYZ5"/>
<protein>
    <submittedName>
        <fullName evidence="3">Transposase (Putative), gypsy type</fullName>
    </submittedName>
</protein>
<comment type="caution">
    <text evidence="3">The sequence shown here is derived from an EMBL/GenBank/DDBJ whole genome shotgun (WGS) entry which is preliminary data.</text>
</comment>
<gene>
    <name evidence="3" type="ORF">Tci_440875</name>
</gene>
<organism evidence="3">
    <name type="scientific">Tanacetum cinerariifolium</name>
    <name type="common">Dalmatian daisy</name>
    <name type="synonym">Chrysanthemum cinerariifolium</name>
    <dbReference type="NCBI Taxonomy" id="118510"/>
    <lineage>
        <taxon>Eukaryota</taxon>
        <taxon>Viridiplantae</taxon>
        <taxon>Streptophyta</taxon>
        <taxon>Embryophyta</taxon>
        <taxon>Tracheophyta</taxon>
        <taxon>Spermatophyta</taxon>
        <taxon>Magnoliopsida</taxon>
        <taxon>eudicotyledons</taxon>
        <taxon>Gunneridae</taxon>
        <taxon>Pentapetalae</taxon>
        <taxon>asterids</taxon>
        <taxon>campanulids</taxon>
        <taxon>Asterales</taxon>
        <taxon>Asteraceae</taxon>
        <taxon>Asteroideae</taxon>
        <taxon>Anthemideae</taxon>
        <taxon>Anthemidinae</taxon>
        <taxon>Tanacetum</taxon>
    </lineage>
</organism>